<gene>
    <name evidence="9" type="ORF">NF867_17370</name>
</gene>
<keyword evidence="2 5" id="KW-0812">Transmembrane</keyword>
<keyword evidence="10" id="KW-1185">Reference proteome</keyword>
<dbReference type="CDD" id="cd07020">
    <property type="entry name" value="Clp_protease_NfeD_1"/>
    <property type="match status" value="1"/>
</dbReference>
<sequence>MWRTILFLAFLLIYPLLLDAQKVIVLSIDETINPVAAGFIHKGINKAKEERAECLVVQLNTPGGLLKSTRAIVSDILESPVPVVVFVSPAGAHAGSAGVFITMAAHIAAMAPGTNIGAAHPVDMQGKVDSVMNEKATNDAAAFIRSIAEKRNRNFQWADEAVRKSSSITESEALKKNIVDLVAINLNDLLGKIDNKKVETGTGNKVLHTKNASIESLEMSSFEKMLNMVSDPNVAYIILMLGFYGILFEFYNPGAILPGIIGVISLILAFYAMHTLPINYAGLALIIFAIILFLLEIKIVSHGVLAIGGGVSLLLGSMMLIRSDSSLELAKKSWSVIFSSVGVTTLFFLFVIGLGLKAQRLKPVTGIEGMIGETGVSLETLDPVGNVRMHGEIWKAESVSGRIDVNSKVRVVALEKMRLRVERC</sequence>
<evidence type="ECO:0000256" key="1">
    <source>
        <dbReference type="ARBA" id="ARBA00004141"/>
    </source>
</evidence>
<dbReference type="InterPro" id="IPR002810">
    <property type="entry name" value="NfeD-like_C"/>
</dbReference>
<organism evidence="9 10">
    <name type="scientific">Solitalea agri</name>
    <dbReference type="NCBI Taxonomy" id="2953739"/>
    <lineage>
        <taxon>Bacteria</taxon>
        <taxon>Pseudomonadati</taxon>
        <taxon>Bacteroidota</taxon>
        <taxon>Sphingobacteriia</taxon>
        <taxon>Sphingobacteriales</taxon>
        <taxon>Sphingobacteriaceae</taxon>
        <taxon>Solitalea</taxon>
    </lineage>
</organism>
<evidence type="ECO:0000259" key="7">
    <source>
        <dbReference type="Pfam" id="PF24961"/>
    </source>
</evidence>
<keyword evidence="3 5" id="KW-1133">Transmembrane helix</keyword>
<dbReference type="PANTHER" id="PTHR33507:SF4">
    <property type="entry name" value="NODULATION COMPETITIVENESS PROTEIN NFED"/>
    <property type="match status" value="1"/>
</dbReference>
<proteinExistence type="predicted"/>
<dbReference type="InterPro" id="IPR012340">
    <property type="entry name" value="NA-bd_OB-fold"/>
</dbReference>
<feature type="domain" description="NfeD1b N-terminal" evidence="8">
    <location>
        <begin position="22"/>
        <end position="183"/>
    </location>
</feature>
<comment type="caution">
    <text evidence="9">The sequence shown here is derived from an EMBL/GenBank/DDBJ whole genome shotgun (WGS) entry which is preliminary data.</text>
</comment>
<reference evidence="9" key="1">
    <citation type="submission" date="2022-06" db="EMBL/GenBank/DDBJ databases">
        <title>Solitalea sp. MAHUQ-68 isolated from rhizospheric soil.</title>
        <authorList>
            <person name="Huq M.A."/>
        </authorList>
    </citation>
    <scope>NUCLEOTIDE SEQUENCE</scope>
    <source>
        <strain evidence="9">MAHUQ-68</strain>
    </source>
</reference>
<dbReference type="InterPro" id="IPR056739">
    <property type="entry name" value="NfeD_membrane"/>
</dbReference>
<dbReference type="InterPro" id="IPR052165">
    <property type="entry name" value="Membrane_assoc_protease"/>
</dbReference>
<dbReference type="Pfam" id="PF24961">
    <property type="entry name" value="NfeD_membrane"/>
    <property type="match status" value="1"/>
</dbReference>
<dbReference type="SUPFAM" id="SSF141322">
    <property type="entry name" value="NfeD domain-like"/>
    <property type="match status" value="1"/>
</dbReference>
<accession>A0A9X2F5Q5</accession>
<dbReference type="FunFam" id="3.90.226.10:FF:000089">
    <property type="entry name" value="Membrane-bound serine protease"/>
    <property type="match status" value="1"/>
</dbReference>
<evidence type="ECO:0000256" key="3">
    <source>
        <dbReference type="ARBA" id="ARBA00022989"/>
    </source>
</evidence>
<evidence type="ECO:0000313" key="9">
    <source>
        <dbReference type="EMBL" id="MCO4294635.1"/>
    </source>
</evidence>
<evidence type="ECO:0000313" key="10">
    <source>
        <dbReference type="Proteomes" id="UP001155182"/>
    </source>
</evidence>
<dbReference type="Gene3D" id="2.40.50.140">
    <property type="entry name" value="Nucleic acid-binding proteins"/>
    <property type="match status" value="1"/>
</dbReference>
<dbReference type="Proteomes" id="UP001155182">
    <property type="component" value="Unassembled WGS sequence"/>
</dbReference>
<feature type="transmembrane region" description="Helical" evidence="5">
    <location>
        <begin position="333"/>
        <end position="356"/>
    </location>
</feature>
<dbReference type="InterPro" id="IPR056738">
    <property type="entry name" value="NfeD1b_N"/>
</dbReference>
<feature type="transmembrane region" description="Helical" evidence="5">
    <location>
        <begin position="234"/>
        <end position="251"/>
    </location>
</feature>
<protein>
    <submittedName>
        <fullName evidence="9">Nodulation protein NfeD</fullName>
    </submittedName>
</protein>
<feature type="transmembrane region" description="Helical" evidence="5">
    <location>
        <begin position="280"/>
        <end position="297"/>
    </location>
</feature>
<keyword evidence="4 5" id="KW-0472">Membrane</keyword>
<dbReference type="RefSeq" id="WP_252589666.1">
    <property type="nucleotide sequence ID" value="NZ_JAMWYS010000058.1"/>
</dbReference>
<dbReference type="InterPro" id="IPR029045">
    <property type="entry name" value="ClpP/crotonase-like_dom_sf"/>
</dbReference>
<dbReference type="Gene3D" id="3.90.226.10">
    <property type="entry name" value="2-enoyl-CoA Hydratase, Chain A, domain 1"/>
    <property type="match status" value="1"/>
</dbReference>
<evidence type="ECO:0000256" key="4">
    <source>
        <dbReference type="ARBA" id="ARBA00023136"/>
    </source>
</evidence>
<feature type="transmembrane region" description="Helical" evidence="5">
    <location>
        <begin position="304"/>
        <end position="321"/>
    </location>
</feature>
<feature type="transmembrane region" description="Helical" evidence="5">
    <location>
        <begin position="256"/>
        <end position="274"/>
    </location>
</feature>
<dbReference type="GO" id="GO:0016020">
    <property type="term" value="C:membrane"/>
    <property type="evidence" value="ECO:0007669"/>
    <property type="project" value="UniProtKB-SubCell"/>
</dbReference>
<dbReference type="PANTHER" id="PTHR33507">
    <property type="entry name" value="INNER MEMBRANE PROTEIN YBBJ"/>
    <property type="match status" value="1"/>
</dbReference>
<name>A0A9X2F5Q5_9SPHI</name>
<evidence type="ECO:0000259" key="8">
    <source>
        <dbReference type="Pfam" id="PF25145"/>
    </source>
</evidence>
<evidence type="ECO:0000256" key="5">
    <source>
        <dbReference type="SAM" id="Phobius"/>
    </source>
</evidence>
<feature type="domain" description="NfeD-like C-terminal" evidence="6">
    <location>
        <begin position="368"/>
        <end position="423"/>
    </location>
</feature>
<dbReference type="Pfam" id="PF01957">
    <property type="entry name" value="NfeD"/>
    <property type="match status" value="1"/>
</dbReference>
<evidence type="ECO:0000256" key="2">
    <source>
        <dbReference type="ARBA" id="ARBA00022692"/>
    </source>
</evidence>
<dbReference type="SUPFAM" id="SSF52096">
    <property type="entry name" value="ClpP/crotonase"/>
    <property type="match status" value="1"/>
</dbReference>
<comment type="subcellular location">
    <subcellularLocation>
        <location evidence="1">Membrane</location>
        <topology evidence="1">Multi-pass membrane protein</topology>
    </subcellularLocation>
</comment>
<dbReference type="Pfam" id="PF25145">
    <property type="entry name" value="NfeD1b_N"/>
    <property type="match status" value="1"/>
</dbReference>
<dbReference type="EMBL" id="JAMWYS010000058">
    <property type="protein sequence ID" value="MCO4294635.1"/>
    <property type="molecule type" value="Genomic_DNA"/>
</dbReference>
<evidence type="ECO:0000259" key="6">
    <source>
        <dbReference type="Pfam" id="PF01957"/>
    </source>
</evidence>
<dbReference type="AlphaFoldDB" id="A0A9X2F5Q5"/>
<feature type="domain" description="NfeD integral membrane" evidence="7">
    <location>
        <begin position="233"/>
        <end position="351"/>
    </location>
</feature>